<comment type="caution">
    <text evidence="1">The sequence shown here is derived from an EMBL/GenBank/DDBJ whole genome shotgun (WGS) entry which is preliminary data.</text>
</comment>
<sequence length="318" mass="37828">MHKFYLGITKRLFIKRLVCGKRNYRLSNNHLRLVNDEIKELKAYVPFQFQRKGRSFVQIKRFKATEFKLLIKNTAPVLFRDVLAKEKYKHLLLLHCALWILSDEELIAKYEDKAQRFLEEFVNKSARLYGPEFVSYYVHSCLHTVGDVEKYGTIDNDDCLVFENELQILKRLIHSPTNLRRQIVDRIYENFEIGSRKKADTEIHPIGITYYNKISKDRYECKSIRQKNLKLSTKAPDNIVHAENKVIRVDKIIFHDKKYRCIGTPFRYLRDFYKKPIRSSKLGIYYATSESSAQMFDLEEIDYKCMALSFRDGFVVYP</sequence>
<dbReference type="Proteomes" id="UP001239111">
    <property type="component" value="Chromosome 2"/>
</dbReference>
<accession>A0ACC2P3D7</accession>
<evidence type="ECO:0000313" key="2">
    <source>
        <dbReference type="Proteomes" id="UP001239111"/>
    </source>
</evidence>
<proteinExistence type="predicted"/>
<gene>
    <name evidence="1" type="ORF">QAD02_013733</name>
</gene>
<reference evidence="1" key="1">
    <citation type="submission" date="2023-04" db="EMBL/GenBank/DDBJ databases">
        <title>A chromosome-level genome assembly of the parasitoid wasp Eretmocerus hayati.</title>
        <authorList>
            <person name="Zhong Y."/>
            <person name="Liu S."/>
            <person name="Liu Y."/>
        </authorList>
    </citation>
    <scope>NUCLEOTIDE SEQUENCE</scope>
    <source>
        <strain evidence="1">ZJU_SS_LIU_2023</strain>
    </source>
</reference>
<name>A0ACC2P3D7_9HYME</name>
<evidence type="ECO:0000313" key="1">
    <source>
        <dbReference type="EMBL" id="KAJ8677946.1"/>
    </source>
</evidence>
<protein>
    <submittedName>
        <fullName evidence="1">Uncharacterized protein</fullName>
    </submittedName>
</protein>
<keyword evidence="2" id="KW-1185">Reference proteome</keyword>
<organism evidence="1 2">
    <name type="scientific">Eretmocerus hayati</name>
    <dbReference type="NCBI Taxonomy" id="131215"/>
    <lineage>
        <taxon>Eukaryota</taxon>
        <taxon>Metazoa</taxon>
        <taxon>Ecdysozoa</taxon>
        <taxon>Arthropoda</taxon>
        <taxon>Hexapoda</taxon>
        <taxon>Insecta</taxon>
        <taxon>Pterygota</taxon>
        <taxon>Neoptera</taxon>
        <taxon>Endopterygota</taxon>
        <taxon>Hymenoptera</taxon>
        <taxon>Apocrita</taxon>
        <taxon>Proctotrupomorpha</taxon>
        <taxon>Chalcidoidea</taxon>
        <taxon>Aphelinidae</taxon>
        <taxon>Aphelininae</taxon>
        <taxon>Eretmocerus</taxon>
    </lineage>
</organism>
<dbReference type="EMBL" id="CM056742">
    <property type="protein sequence ID" value="KAJ8677946.1"/>
    <property type="molecule type" value="Genomic_DNA"/>
</dbReference>